<dbReference type="GO" id="GO:0051537">
    <property type="term" value="F:2 iron, 2 sulfur cluster binding"/>
    <property type="evidence" value="ECO:0007669"/>
    <property type="project" value="UniProtKB-KW"/>
</dbReference>
<protein>
    <recommendedName>
        <fullName evidence="5">Rieske domain-containing protein</fullName>
    </recommendedName>
</protein>
<reference evidence="6 7" key="1">
    <citation type="submission" date="2019-10" db="EMBL/GenBank/DDBJ databases">
        <title>A soil myxobacterium in the family Polyangiaceae.</title>
        <authorList>
            <person name="Li Y."/>
            <person name="Wang J."/>
        </authorList>
    </citation>
    <scope>NUCLEOTIDE SEQUENCE [LARGE SCALE GENOMIC DNA]</scope>
    <source>
        <strain evidence="6 7">DSM 14734</strain>
    </source>
</reference>
<dbReference type="Proteomes" id="UP000440224">
    <property type="component" value="Unassembled WGS sequence"/>
</dbReference>
<dbReference type="InterPro" id="IPR017941">
    <property type="entry name" value="Rieske_2Fe-2S"/>
</dbReference>
<evidence type="ECO:0000256" key="3">
    <source>
        <dbReference type="ARBA" id="ARBA00023004"/>
    </source>
</evidence>
<gene>
    <name evidence="6" type="ORF">GF068_36600</name>
</gene>
<evidence type="ECO:0000313" key="6">
    <source>
        <dbReference type="EMBL" id="MRG97409.1"/>
    </source>
</evidence>
<keyword evidence="1" id="KW-0001">2Fe-2S</keyword>
<proteinExistence type="predicted"/>
<dbReference type="GO" id="GO:0046872">
    <property type="term" value="F:metal ion binding"/>
    <property type="evidence" value="ECO:0007669"/>
    <property type="project" value="UniProtKB-KW"/>
</dbReference>
<dbReference type="RefSeq" id="WP_153824193.1">
    <property type="nucleotide sequence ID" value="NZ_WJIE01000017.1"/>
</dbReference>
<dbReference type="OrthoDB" id="9800167at2"/>
<dbReference type="AlphaFoldDB" id="A0A6N7PZX7"/>
<feature type="domain" description="Rieske" evidence="5">
    <location>
        <begin position="9"/>
        <end position="48"/>
    </location>
</feature>
<dbReference type="InterPro" id="IPR036922">
    <property type="entry name" value="Rieske_2Fe-2S_sf"/>
</dbReference>
<keyword evidence="3" id="KW-0408">Iron</keyword>
<name>A0A6N7PZX7_9BACT</name>
<evidence type="ECO:0000256" key="4">
    <source>
        <dbReference type="ARBA" id="ARBA00023014"/>
    </source>
</evidence>
<keyword evidence="4" id="KW-0411">Iron-sulfur</keyword>
<accession>A0A6N7PZX7</accession>
<evidence type="ECO:0000256" key="1">
    <source>
        <dbReference type="ARBA" id="ARBA00022714"/>
    </source>
</evidence>
<dbReference type="PROSITE" id="PS51296">
    <property type="entry name" value="RIESKE"/>
    <property type="match status" value="1"/>
</dbReference>
<dbReference type="EMBL" id="WJIE01000017">
    <property type="protein sequence ID" value="MRG97409.1"/>
    <property type="molecule type" value="Genomic_DNA"/>
</dbReference>
<comment type="caution">
    <text evidence="6">The sequence shown here is derived from an EMBL/GenBank/DDBJ whole genome shotgun (WGS) entry which is preliminary data.</text>
</comment>
<evidence type="ECO:0000256" key="2">
    <source>
        <dbReference type="ARBA" id="ARBA00022723"/>
    </source>
</evidence>
<evidence type="ECO:0000313" key="7">
    <source>
        <dbReference type="Proteomes" id="UP000440224"/>
    </source>
</evidence>
<keyword evidence="2" id="KW-0479">Metal-binding</keyword>
<sequence length="222" mass="24421">MFEGFANVWTPVLSARDLRDEARRVRVAGEAIVLFRDEGGEPGARLDRPSPSEVVAVEERLPAREALSLVWIFTGHEAPPEGPTLPSIDPVRPLVIHAETWPAPFSRVVSALQDPANLPFTWALGDAPAERALEFHAPGCIEYFLPPRASEKRTLVYCFPESERATRVLFCATRAPGDGPVPSWITEYFAATDLARERACEPTTVSSGGGLTKTLRFLEHSM</sequence>
<evidence type="ECO:0000259" key="5">
    <source>
        <dbReference type="PROSITE" id="PS51296"/>
    </source>
</evidence>
<keyword evidence="7" id="KW-1185">Reference proteome</keyword>
<dbReference type="SUPFAM" id="SSF50022">
    <property type="entry name" value="ISP domain"/>
    <property type="match status" value="1"/>
</dbReference>
<organism evidence="6 7">
    <name type="scientific">Polyangium spumosum</name>
    <dbReference type="NCBI Taxonomy" id="889282"/>
    <lineage>
        <taxon>Bacteria</taxon>
        <taxon>Pseudomonadati</taxon>
        <taxon>Myxococcota</taxon>
        <taxon>Polyangia</taxon>
        <taxon>Polyangiales</taxon>
        <taxon>Polyangiaceae</taxon>
        <taxon>Polyangium</taxon>
    </lineage>
</organism>